<reference evidence="3" key="1">
    <citation type="submission" date="2015-09" db="EMBL/GenBank/DDBJ databases">
        <title>De novo assembly of Pectinophora gossypiella (Pink Bollworm) gut transcriptome.</title>
        <authorList>
            <person name="Tassone E.E."/>
        </authorList>
    </citation>
    <scope>NUCLEOTIDE SEQUENCE</scope>
</reference>
<dbReference type="AlphaFoldDB" id="A0A1E1WLV2"/>
<dbReference type="OrthoDB" id="10257314at2759"/>
<feature type="domain" description="DUF7041" evidence="2">
    <location>
        <begin position="29"/>
        <end position="110"/>
    </location>
</feature>
<organism evidence="3">
    <name type="scientific">Pectinophora gossypiella</name>
    <name type="common">Cotton pink bollworm</name>
    <name type="synonym">Depressaria gossypiella</name>
    <dbReference type="NCBI Taxonomy" id="13191"/>
    <lineage>
        <taxon>Eukaryota</taxon>
        <taxon>Metazoa</taxon>
        <taxon>Ecdysozoa</taxon>
        <taxon>Arthropoda</taxon>
        <taxon>Hexapoda</taxon>
        <taxon>Insecta</taxon>
        <taxon>Pterygota</taxon>
        <taxon>Neoptera</taxon>
        <taxon>Endopterygota</taxon>
        <taxon>Lepidoptera</taxon>
        <taxon>Glossata</taxon>
        <taxon>Ditrysia</taxon>
        <taxon>Gelechioidea</taxon>
        <taxon>Gelechiidae</taxon>
        <taxon>Apatetrinae</taxon>
        <taxon>Pectinophora</taxon>
    </lineage>
</organism>
<dbReference type="PANTHER" id="PTHR33327:SF3">
    <property type="entry name" value="RNA-DIRECTED DNA POLYMERASE"/>
    <property type="match status" value="1"/>
</dbReference>
<dbReference type="EMBL" id="GDQN01003070">
    <property type="protein sequence ID" value="JAT87984.1"/>
    <property type="molecule type" value="Transcribed_RNA"/>
</dbReference>
<proteinExistence type="predicted"/>
<protein>
    <recommendedName>
        <fullName evidence="2">DUF7041 domain-containing protein</fullName>
    </recommendedName>
</protein>
<feature type="compositionally biased region" description="Basic and acidic residues" evidence="1">
    <location>
        <begin position="216"/>
        <end position="226"/>
    </location>
</feature>
<gene>
    <name evidence="3" type="ORF">g.13531</name>
</gene>
<feature type="compositionally biased region" description="Basic residues" evidence="1">
    <location>
        <begin position="227"/>
        <end position="237"/>
    </location>
</feature>
<evidence type="ECO:0000259" key="2">
    <source>
        <dbReference type="Pfam" id="PF23055"/>
    </source>
</evidence>
<accession>A0A1E1WLV2</accession>
<feature type="region of interest" description="Disordered" evidence="1">
    <location>
        <begin position="213"/>
        <end position="242"/>
    </location>
</feature>
<sequence>MPVDCDGEGNGGCPGAGAELAALGITSKLPEFWTEMPRVWFAQFETIMAPQKQGDEAKYGLVISKLGKDAVKQVTDIIVSPPATHKYNAIKERLLAVYEESAERQFQRLVSEVELGDQKPSQLLRRMRDLARNSHVTEKALHNLWISRLPDHVRAVLMVSQDQKLDNLAAIADKIMEGRSAEVSEIAAGQPQIMTELLNQISKLTMEVAALKSNMHRREQHRDYGRNRSRSRPRSISRPRITPDNPKWLCKYHLRYRHRARNCESPCNWRKQSEN</sequence>
<dbReference type="Pfam" id="PF23055">
    <property type="entry name" value="DUF7041"/>
    <property type="match status" value="1"/>
</dbReference>
<evidence type="ECO:0000313" key="3">
    <source>
        <dbReference type="EMBL" id="JAT87984.1"/>
    </source>
</evidence>
<name>A0A1E1WLV2_PECGO</name>
<evidence type="ECO:0000256" key="1">
    <source>
        <dbReference type="SAM" id="MobiDB-lite"/>
    </source>
</evidence>
<dbReference type="InterPro" id="IPR055469">
    <property type="entry name" value="DUF7041"/>
</dbReference>
<dbReference type="PANTHER" id="PTHR33327">
    <property type="entry name" value="ENDONUCLEASE"/>
    <property type="match status" value="1"/>
</dbReference>